<sequence length="280" mass="31343">MSLTKNNFLVVVLLLSAAFGCKTAKKVQTIQSAITKKDTAQTVVISEAPKVDSAAIVKDLVNKVAKNKIDFSTFNAKIKVTYESSENSDNYTAYLSMQKDSMILIKIAGKFLGISKVGLQAKITKDSVVLVKLVQGASVSYRSISYLQDVTQIPFDFNTLQDLIIGNPIFIDGNIVSYKNTPSQLLVLMVGDLFKHLLSIDNNSGRILHSKLDDADLQRNRTCDITFNNYQPLGNYQFAAYRKISVAEKSKLDIYLDFKEFSLNEPLKYSFDIPKRIKRK</sequence>
<gene>
    <name evidence="2" type="ORF">SAMN05444410_106110</name>
</gene>
<feature type="chain" id="PRO_5036495565" description="DUF4292 domain-containing protein" evidence="1">
    <location>
        <begin position="25"/>
        <end position="280"/>
    </location>
</feature>
<dbReference type="Pfam" id="PF14125">
    <property type="entry name" value="DUF4292"/>
    <property type="match status" value="1"/>
</dbReference>
<name>A0A8X8IFT6_9BACT</name>
<keyword evidence="3" id="KW-1185">Reference proteome</keyword>
<evidence type="ECO:0000313" key="2">
    <source>
        <dbReference type="EMBL" id="SDW84382.1"/>
    </source>
</evidence>
<dbReference type="PROSITE" id="PS51257">
    <property type="entry name" value="PROKAR_LIPOPROTEIN"/>
    <property type="match status" value="1"/>
</dbReference>
<proteinExistence type="predicted"/>
<dbReference type="Proteomes" id="UP000198711">
    <property type="component" value="Unassembled WGS sequence"/>
</dbReference>
<comment type="caution">
    <text evidence="2">The sequence shown here is derived from an EMBL/GenBank/DDBJ whole genome shotgun (WGS) entry which is preliminary data.</text>
</comment>
<evidence type="ECO:0000256" key="1">
    <source>
        <dbReference type="SAM" id="SignalP"/>
    </source>
</evidence>
<dbReference type="AlphaFoldDB" id="A0A8X8IFT6"/>
<protein>
    <recommendedName>
        <fullName evidence="4">DUF4292 domain-containing protein</fullName>
    </recommendedName>
</protein>
<dbReference type="EMBL" id="FNNO01000006">
    <property type="protein sequence ID" value="SDW84382.1"/>
    <property type="molecule type" value="Genomic_DNA"/>
</dbReference>
<reference evidence="2 3" key="1">
    <citation type="submission" date="2016-10" db="EMBL/GenBank/DDBJ databases">
        <authorList>
            <person name="Varghese N."/>
            <person name="Submissions S."/>
        </authorList>
    </citation>
    <scope>NUCLEOTIDE SEQUENCE [LARGE SCALE GENOMIC DNA]</scope>
    <source>
        <strain evidence="2 3">DSM 25353</strain>
    </source>
</reference>
<dbReference type="InterPro" id="IPR025634">
    <property type="entry name" value="DUF4292"/>
</dbReference>
<keyword evidence="1" id="KW-0732">Signal</keyword>
<organism evidence="2 3">
    <name type="scientific">Hydrobacter penzbergensis</name>
    <dbReference type="NCBI Taxonomy" id="1235997"/>
    <lineage>
        <taxon>Bacteria</taxon>
        <taxon>Pseudomonadati</taxon>
        <taxon>Bacteroidota</taxon>
        <taxon>Chitinophagia</taxon>
        <taxon>Chitinophagales</taxon>
        <taxon>Chitinophagaceae</taxon>
        <taxon>Hydrobacter</taxon>
    </lineage>
</organism>
<accession>A0A8X8IFT6</accession>
<evidence type="ECO:0008006" key="4">
    <source>
        <dbReference type="Google" id="ProtNLM"/>
    </source>
</evidence>
<dbReference type="RefSeq" id="WP_092723575.1">
    <property type="nucleotide sequence ID" value="NZ_FNNO01000006.1"/>
</dbReference>
<feature type="signal peptide" evidence="1">
    <location>
        <begin position="1"/>
        <end position="24"/>
    </location>
</feature>
<evidence type="ECO:0000313" key="3">
    <source>
        <dbReference type="Proteomes" id="UP000198711"/>
    </source>
</evidence>